<feature type="transmembrane region" description="Helical" evidence="12">
    <location>
        <begin position="186"/>
        <end position="205"/>
    </location>
</feature>
<keyword evidence="3 12" id="KW-0132">Cell division</keyword>
<evidence type="ECO:0000256" key="13">
    <source>
        <dbReference type="NCBIfam" id="TIGR00445"/>
    </source>
</evidence>
<dbReference type="UniPathway" id="UPA00219"/>
<keyword evidence="7 12" id="KW-0573">Peptidoglycan synthesis</keyword>
<dbReference type="GO" id="GO:0046872">
    <property type="term" value="F:metal ion binding"/>
    <property type="evidence" value="ECO:0007669"/>
    <property type="project" value="UniProtKB-KW"/>
</dbReference>
<keyword evidence="10 12" id="KW-0131">Cell cycle</keyword>
<evidence type="ECO:0000256" key="12">
    <source>
        <dbReference type="HAMAP-Rule" id="MF_00038"/>
    </source>
</evidence>
<evidence type="ECO:0000313" key="16">
    <source>
        <dbReference type="Proteomes" id="UP000076023"/>
    </source>
</evidence>
<dbReference type="FunCoup" id="A0A146GCN5">
    <property type="interactions" value="377"/>
</dbReference>
<feature type="transmembrane region" description="Helical" evidence="12">
    <location>
        <begin position="257"/>
        <end position="274"/>
    </location>
</feature>
<evidence type="ECO:0000256" key="1">
    <source>
        <dbReference type="ARBA" id="ARBA00004141"/>
    </source>
</evidence>
<feature type="transmembrane region" description="Helical" evidence="12">
    <location>
        <begin position="356"/>
        <end position="375"/>
    </location>
</feature>
<comment type="caution">
    <text evidence="15">The sequence shown here is derived from an EMBL/GenBank/DDBJ whole genome shotgun (WGS) entry which is preliminary data.</text>
</comment>
<keyword evidence="6 12" id="KW-0133">Cell shape</keyword>
<dbReference type="InParanoid" id="A0A146GCN5"/>
<evidence type="ECO:0000256" key="11">
    <source>
        <dbReference type="ARBA" id="ARBA00023316"/>
    </source>
</evidence>
<dbReference type="HAMAP" id="MF_00038">
    <property type="entry name" value="MraY"/>
    <property type="match status" value="1"/>
</dbReference>
<evidence type="ECO:0000313" key="15">
    <source>
        <dbReference type="EMBL" id="GAT34308.1"/>
    </source>
</evidence>
<dbReference type="OrthoDB" id="9805475at2"/>
<evidence type="ECO:0000256" key="9">
    <source>
        <dbReference type="ARBA" id="ARBA00023136"/>
    </source>
</evidence>
<dbReference type="GO" id="GO:0051992">
    <property type="term" value="F:UDP-N-acetylmuramoyl-L-alanyl-D-glutamyl-meso-2,6-diaminopimelyl-D-alanyl-D-alanine:undecaprenyl-phosphate transferase activity"/>
    <property type="evidence" value="ECO:0007669"/>
    <property type="project" value="RHEA"/>
</dbReference>
<organism evidence="15 16">
    <name type="scientific">Terrimicrobium sacchariphilum</name>
    <dbReference type="NCBI Taxonomy" id="690879"/>
    <lineage>
        <taxon>Bacteria</taxon>
        <taxon>Pseudomonadati</taxon>
        <taxon>Verrucomicrobiota</taxon>
        <taxon>Terrimicrobiia</taxon>
        <taxon>Terrimicrobiales</taxon>
        <taxon>Terrimicrobiaceae</taxon>
        <taxon>Terrimicrobium</taxon>
    </lineage>
</organism>
<dbReference type="InterPro" id="IPR018480">
    <property type="entry name" value="PNAcMuramoyl-5peptid_Trfase_CS"/>
</dbReference>
<dbReference type="InterPro" id="IPR003524">
    <property type="entry name" value="PNAcMuramoyl-5peptid_Trfase"/>
</dbReference>
<keyword evidence="5 12" id="KW-0812">Transmembrane</keyword>
<dbReference type="PROSITE" id="PS01348">
    <property type="entry name" value="MRAY_2"/>
    <property type="match status" value="1"/>
</dbReference>
<name>A0A146GCN5_TERSA</name>
<gene>
    <name evidence="12" type="primary">mraY</name>
    <name evidence="15" type="ORF">TSACC_22733</name>
</gene>
<evidence type="ECO:0000256" key="7">
    <source>
        <dbReference type="ARBA" id="ARBA00022984"/>
    </source>
</evidence>
<evidence type="ECO:0000256" key="4">
    <source>
        <dbReference type="ARBA" id="ARBA00022679"/>
    </source>
</evidence>
<evidence type="ECO:0000256" key="8">
    <source>
        <dbReference type="ARBA" id="ARBA00022989"/>
    </source>
</evidence>
<evidence type="ECO:0000256" key="3">
    <source>
        <dbReference type="ARBA" id="ARBA00022618"/>
    </source>
</evidence>
<dbReference type="AlphaFoldDB" id="A0A146GCN5"/>
<proteinExistence type="inferred from homology"/>
<dbReference type="Pfam" id="PF00953">
    <property type="entry name" value="Glycos_transf_4"/>
    <property type="match status" value="1"/>
</dbReference>
<keyword evidence="12 14" id="KW-0479">Metal-binding</keyword>
<evidence type="ECO:0000256" key="5">
    <source>
        <dbReference type="ARBA" id="ARBA00022692"/>
    </source>
</evidence>
<keyword evidence="11 12" id="KW-0961">Cell wall biogenesis/degradation</keyword>
<dbReference type="GO" id="GO:0051301">
    <property type="term" value="P:cell division"/>
    <property type="evidence" value="ECO:0007669"/>
    <property type="project" value="UniProtKB-KW"/>
</dbReference>
<evidence type="ECO:0000256" key="2">
    <source>
        <dbReference type="ARBA" id="ARBA00005583"/>
    </source>
</evidence>
<dbReference type="Pfam" id="PF10555">
    <property type="entry name" value="MraY_sig1"/>
    <property type="match status" value="1"/>
</dbReference>
<dbReference type="NCBIfam" id="TIGR00445">
    <property type="entry name" value="mraY"/>
    <property type="match status" value="1"/>
</dbReference>
<dbReference type="STRING" id="690879.TSACC_22733"/>
<dbReference type="GO" id="GO:0009252">
    <property type="term" value="P:peptidoglycan biosynthetic process"/>
    <property type="evidence" value="ECO:0007669"/>
    <property type="project" value="UniProtKB-UniRule"/>
</dbReference>
<comment type="subcellular location">
    <subcellularLocation>
        <location evidence="12">Cell membrane</location>
        <topology evidence="12">Multi-pass membrane protein</topology>
    </subcellularLocation>
    <subcellularLocation>
        <location evidence="1">Membrane</location>
        <topology evidence="1">Multi-pass membrane protein</topology>
    </subcellularLocation>
</comment>
<dbReference type="GO" id="GO:0008360">
    <property type="term" value="P:regulation of cell shape"/>
    <property type="evidence" value="ECO:0007669"/>
    <property type="project" value="UniProtKB-KW"/>
</dbReference>
<accession>A0A146GCN5</accession>
<dbReference type="RefSeq" id="WP_084400488.1">
    <property type="nucleotide sequence ID" value="NZ_BDCO01000002.1"/>
</dbReference>
<comment type="function">
    <text evidence="12">Catalyzes the initial step of the lipid cycle reactions in the biosynthesis of the cell wall peptidoglycan: transfers peptidoglycan precursor phospho-MurNAc-pentapeptide from UDP-MurNAc-pentapeptide onto the lipid carrier undecaprenyl phosphate, yielding undecaprenyl-pyrophosphoryl-MurNAc-pentapeptide, known as lipid I.</text>
</comment>
<keyword evidence="9 12" id="KW-0472">Membrane</keyword>
<dbReference type="GO" id="GO:0071555">
    <property type="term" value="P:cell wall organization"/>
    <property type="evidence" value="ECO:0007669"/>
    <property type="project" value="UniProtKB-KW"/>
</dbReference>
<dbReference type="PANTHER" id="PTHR22926:SF5">
    <property type="entry name" value="PHOSPHO-N-ACETYLMURAMOYL-PENTAPEPTIDE-TRANSFERASE HOMOLOG"/>
    <property type="match status" value="1"/>
</dbReference>
<feature type="transmembrane region" description="Helical" evidence="12">
    <location>
        <begin position="31"/>
        <end position="54"/>
    </location>
</feature>
<feature type="transmembrane region" description="Helical" evidence="12">
    <location>
        <begin position="148"/>
        <end position="166"/>
    </location>
</feature>
<dbReference type="Proteomes" id="UP000076023">
    <property type="component" value="Unassembled WGS sequence"/>
</dbReference>
<feature type="binding site" evidence="14">
    <location>
        <position position="210"/>
    </location>
    <ligand>
        <name>Mg(2+)</name>
        <dbReference type="ChEBI" id="CHEBI:18420"/>
    </ligand>
</feature>
<comment type="similarity">
    <text evidence="2 12">Belongs to the glycosyltransferase 4 family. MraY subfamily.</text>
</comment>
<sequence length="378" mass="41162">MLSYLANLSEWALKSGHDSDLFKAMNVFSYITFRAICAAATAFLISIICGSWVIRKLISLKFGQPVRSKEEVHKLYELHGAKKGTPTMGGLLIIGSIVISVALWAKPENPYVWIVMFSTLFLGAIGFYDDWLKVTKKSSAGISSRQKFLLQCILAAAFAAFFLFSPDPKVREMATKLYIPFMKDPLIFSIPILIPIFYLLVIVGTSNAVNLTDGLDGLATGCTATVASAYALLAYLAGNVKAAEYLQIPFVTYSGELTIVCAALLGACLGFLWWNAHPAKVFMGDTGSLAIGGMLGAVAICAKQELLLVIVGGVFVIEAMSVILQVASFKLTGKRIIKMSPLHHHFELSGWKENTVIVRFWIMSVICALLGLATLKLR</sequence>
<evidence type="ECO:0000256" key="10">
    <source>
        <dbReference type="ARBA" id="ARBA00023306"/>
    </source>
</evidence>
<feature type="binding site" evidence="14">
    <location>
        <position position="285"/>
    </location>
    <ligand>
        <name>Mg(2+)</name>
        <dbReference type="ChEBI" id="CHEBI:18420"/>
    </ligand>
</feature>
<dbReference type="PANTHER" id="PTHR22926">
    <property type="entry name" value="PHOSPHO-N-ACETYLMURAMOYL-PENTAPEPTIDE-TRANSFERASE"/>
    <property type="match status" value="1"/>
</dbReference>
<reference evidence="16" key="1">
    <citation type="journal article" date="2017" name="Genome Announc.">
        <title>Draft Genome Sequence of Terrimicrobium sacchariphilum NM-5T, a Facultative Anaerobic Soil Bacterium of the Class Spartobacteria.</title>
        <authorList>
            <person name="Qiu Y.L."/>
            <person name="Tourlousse D.M."/>
            <person name="Matsuura N."/>
            <person name="Ohashi A."/>
            <person name="Sekiguchi Y."/>
        </authorList>
    </citation>
    <scope>NUCLEOTIDE SEQUENCE [LARGE SCALE GENOMIC DNA]</scope>
    <source>
        <strain evidence="16">NM-5</strain>
    </source>
</reference>
<feature type="transmembrane region" description="Helical" evidence="12">
    <location>
        <begin position="217"/>
        <end position="237"/>
    </location>
</feature>
<keyword evidence="12 14" id="KW-0460">Magnesium</keyword>
<evidence type="ECO:0000256" key="6">
    <source>
        <dbReference type="ARBA" id="ARBA00022960"/>
    </source>
</evidence>
<dbReference type="GO" id="GO:0008963">
    <property type="term" value="F:phospho-N-acetylmuramoyl-pentapeptide-transferase activity"/>
    <property type="evidence" value="ECO:0007669"/>
    <property type="project" value="UniProtKB-UniRule"/>
</dbReference>
<dbReference type="PROSITE" id="PS01347">
    <property type="entry name" value="MRAY_1"/>
    <property type="match status" value="1"/>
</dbReference>
<comment type="pathway">
    <text evidence="12">Cell wall biogenesis; peptidoglycan biosynthesis.</text>
</comment>
<feature type="transmembrane region" description="Helical" evidence="12">
    <location>
        <begin position="111"/>
        <end position="128"/>
    </location>
</feature>
<evidence type="ECO:0000256" key="14">
    <source>
        <dbReference type="PIRSR" id="PIRSR600715-1"/>
    </source>
</evidence>
<dbReference type="EC" id="2.7.8.13" evidence="12 13"/>
<dbReference type="GO" id="GO:0005886">
    <property type="term" value="C:plasma membrane"/>
    <property type="evidence" value="ECO:0007669"/>
    <property type="project" value="UniProtKB-SubCell"/>
</dbReference>
<keyword evidence="4 12" id="KW-0808">Transferase</keyword>
<feature type="transmembrane region" description="Helical" evidence="12">
    <location>
        <begin position="306"/>
        <end position="329"/>
    </location>
</feature>
<keyword evidence="8 12" id="KW-1133">Transmembrane helix</keyword>
<keyword evidence="12" id="KW-1003">Cell membrane</keyword>
<comment type="cofactor">
    <cofactor evidence="12 14">
        <name>Mg(2+)</name>
        <dbReference type="ChEBI" id="CHEBI:18420"/>
    </cofactor>
</comment>
<feature type="transmembrane region" description="Helical" evidence="12">
    <location>
        <begin position="88"/>
        <end position="105"/>
    </location>
</feature>
<feature type="transmembrane region" description="Helical" evidence="12">
    <location>
        <begin position="281"/>
        <end position="300"/>
    </location>
</feature>
<comment type="catalytic activity">
    <reaction evidence="12">
        <text>UDP-N-acetyl-alpha-D-muramoyl-L-alanyl-gamma-D-glutamyl-meso-2,6-diaminopimeloyl-D-alanyl-D-alanine + di-trans,octa-cis-undecaprenyl phosphate = di-trans,octa-cis-undecaprenyl diphospho-N-acetyl-alpha-D-muramoyl-L-alanyl-D-glutamyl-meso-2,6-diaminopimeloyl-D-alanyl-D-alanine + UMP</text>
        <dbReference type="Rhea" id="RHEA:28386"/>
        <dbReference type="ChEBI" id="CHEBI:57865"/>
        <dbReference type="ChEBI" id="CHEBI:60392"/>
        <dbReference type="ChEBI" id="CHEBI:61386"/>
        <dbReference type="ChEBI" id="CHEBI:61387"/>
        <dbReference type="EC" id="2.7.8.13"/>
    </reaction>
</comment>
<keyword evidence="16" id="KW-1185">Reference proteome</keyword>
<dbReference type="CDD" id="cd06852">
    <property type="entry name" value="GT_MraY"/>
    <property type="match status" value="1"/>
</dbReference>
<dbReference type="EMBL" id="BDCO01000002">
    <property type="protein sequence ID" value="GAT34308.1"/>
    <property type="molecule type" value="Genomic_DNA"/>
</dbReference>
<dbReference type="InterPro" id="IPR000715">
    <property type="entry name" value="Glycosyl_transferase_4"/>
</dbReference>
<protein>
    <recommendedName>
        <fullName evidence="12 13">Phospho-N-acetylmuramoyl-pentapeptide-transferase</fullName>
        <ecNumber evidence="12 13">2.7.8.13</ecNumber>
    </recommendedName>
    <alternativeName>
        <fullName evidence="12">UDP-MurNAc-pentapeptide phosphotransferase</fullName>
    </alternativeName>
</protein>